<reference evidence="1 2" key="1">
    <citation type="journal article" date="2014" name="Agronomy (Basel)">
        <title>A Draft Genome Sequence for Ensete ventricosum, the Drought-Tolerant Tree Against Hunger.</title>
        <authorList>
            <person name="Harrison J."/>
            <person name="Moore K.A."/>
            <person name="Paszkiewicz K."/>
            <person name="Jones T."/>
            <person name="Grant M."/>
            <person name="Ambacheew D."/>
            <person name="Muzemil S."/>
            <person name="Studholme D.J."/>
        </authorList>
    </citation>
    <scope>NUCLEOTIDE SEQUENCE [LARGE SCALE GENOMIC DNA]</scope>
</reference>
<evidence type="ECO:0000313" key="2">
    <source>
        <dbReference type="Proteomes" id="UP000287651"/>
    </source>
</evidence>
<gene>
    <name evidence="1" type="ORF">B296_00004332</name>
</gene>
<name>A0A444C7Z5_ENSVE</name>
<dbReference type="AlphaFoldDB" id="A0A444C7Z5"/>
<sequence>MDGGRVDGEQLTYLTQNREQHFPPSLQCSTWAFIRVTWGPHVCNGHVKAFSWLGTHKDVASAFVMQGGGLQLRECQGAPWVLVNR</sequence>
<accession>A0A444C7Z5</accession>
<evidence type="ECO:0000313" key="1">
    <source>
        <dbReference type="EMBL" id="RRT70701.1"/>
    </source>
</evidence>
<organism evidence="1 2">
    <name type="scientific">Ensete ventricosum</name>
    <name type="common">Abyssinian banana</name>
    <name type="synonym">Musa ensete</name>
    <dbReference type="NCBI Taxonomy" id="4639"/>
    <lineage>
        <taxon>Eukaryota</taxon>
        <taxon>Viridiplantae</taxon>
        <taxon>Streptophyta</taxon>
        <taxon>Embryophyta</taxon>
        <taxon>Tracheophyta</taxon>
        <taxon>Spermatophyta</taxon>
        <taxon>Magnoliopsida</taxon>
        <taxon>Liliopsida</taxon>
        <taxon>Zingiberales</taxon>
        <taxon>Musaceae</taxon>
        <taxon>Ensete</taxon>
    </lineage>
</organism>
<proteinExistence type="predicted"/>
<dbReference type="Proteomes" id="UP000287651">
    <property type="component" value="Unassembled WGS sequence"/>
</dbReference>
<dbReference type="EMBL" id="AMZH03003931">
    <property type="protein sequence ID" value="RRT70701.1"/>
    <property type="molecule type" value="Genomic_DNA"/>
</dbReference>
<protein>
    <submittedName>
        <fullName evidence="1">Uncharacterized protein</fullName>
    </submittedName>
</protein>
<comment type="caution">
    <text evidence="1">The sequence shown here is derived from an EMBL/GenBank/DDBJ whole genome shotgun (WGS) entry which is preliminary data.</text>
</comment>